<feature type="signal peptide" evidence="2">
    <location>
        <begin position="1"/>
        <end position="24"/>
    </location>
</feature>
<comment type="caution">
    <text evidence="3">The sequence shown here is derived from an EMBL/GenBank/DDBJ whole genome shotgun (WGS) entry which is preliminary data.</text>
</comment>
<sequence>MNIHPSRRCVLALLAACAASPAPAQPGLRRPLRLIVPAPAGGTADFVARALTQALHTTAGLTAVIDNRPGVAGAVATEVLLSAPRDGSTLLLSPNSLVTEVPYTIKPRYDPFKDLVPLVELASIGIVLVADADLSVRTLQEMLDYVKARPGQVTYASFGPGTISHVKGLQFCRAAGLDMQHVGYKGSPPALLDVVGGRVPFMFDGITTSAPHVRAQRLRALAVTSPRRSPLLPDVPTFAELGYGDLTQTVAMTLFATPEVPAAAAAQLRRQVLDALRSPELLAAFTTAGLEVAAQQQTTDDLRRAMRREHERTGRILDSIGHTPAS</sequence>
<evidence type="ECO:0000256" key="1">
    <source>
        <dbReference type="ARBA" id="ARBA00006987"/>
    </source>
</evidence>
<dbReference type="Pfam" id="PF03401">
    <property type="entry name" value="TctC"/>
    <property type="match status" value="1"/>
</dbReference>
<comment type="similarity">
    <text evidence="1">Belongs to the UPF0065 (bug) family.</text>
</comment>
<proteinExistence type="inferred from homology"/>
<dbReference type="SUPFAM" id="SSF53850">
    <property type="entry name" value="Periplasmic binding protein-like II"/>
    <property type="match status" value="1"/>
</dbReference>
<dbReference type="PANTHER" id="PTHR42928">
    <property type="entry name" value="TRICARBOXYLATE-BINDING PROTEIN"/>
    <property type="match status" value="1"/>
</dbReference>
<dbReference type="InterPro" id="IPR042100">
    <property type="entry name" value="Bug_dom1"/>
</dbReference>
<dbReference type="PANTHER" id="PTHR42928:SF5">
    <property type="entry name" value="BLR1237 PROTEIN"/>
    <property type="match status" value="1"/>
</dbReference>
<evidence type="ECO:0000313" key="3">
    <source>
        <dbReference type="EMBL" id="TFZ05502.1"/>
    </source>
</evidence>
<keyword evidence="4" id="KW-1185">Reference proteome</keyword>
<reference evidence="3 4" key="1">
    <citation type="submission" date="2019-03" db="EMBL/GenBank/DDBJ databases">
        <title>Ramlibacter henchirensis DSM 14656, whole genome shotgun sequence.</title>
        <authorList>
            <person name="Zhang X."/>
            <person name="Feng G."/>
            <person name="Zhu H."/>
        </authorList>
    </citation>
    <scope>NUCLEOTIDE SEQUENCE [LARGE SCALE GENOMIC DNA]</scope>
    <source>
        <strain evidence="3 4">DSM 14656</strain>
    </source>
</reference>
<keyword evidence="2" id="KW-0732">Signal</keyword>
<dbReference type="RefSeq" id="WP_135261584.1">
    <property type="nucleotide sequence ID" value="NZ_SMLM01000001.1"/>
</dbReference>
<dbReference type="EMBL" id="SMLM01000001">
    <property type="protein sequence ID" value="TFZ05502.1"/>
    <property type="molecule type" value="Genomic_DNA"/>
</dbReference>
<dbReference type="Proteomes" id="UP000298180">
    <property type="component" value="Unassembled WGS sequence"/>
</dbReference>
<dbReference type="PIRSF" id="PIRSF017082">
    <property type="entry name" value="YflP"/>
    <property type="match status" value="1"/>
</dbReference>
<dbReference type="InterPro" id="IPR005064">
    <property type="entry name" value="BUG"/>
</dbReference>
<feature type="chain" id="PRO_5021474246" evidence="2">
    <location>
        <begin position="25"/>
        <end position="326"/>
    </location>
</feature>
<dbReference type="CDD" id="cd07012">
    <property type="entry name" value="PBP2_Bug_TTT"/>
    <property type="match status" value="1"/>
</dbReference>
<dbReference type="Gene3D" id="3.40.190.150">
    <property type="entry name" value="Bordetella uptake gene, domain 1"/>
    <property type="match status" value="1"/>
</dbReference>
<accession>A0A4Z0C3J5</accession>
<organism evidence="3 4">
    <name type="scientific">Ramlibacter henchirensis</name>
    <dbReference type="NCBI Taxonomy" id="204072"/>
    <lineage>
        <taxon>Bacteria</taxon>
        <taxon>Pseudomonadati</taxon>
        <taxon>Pseudomonadota</taxon>
        <taxon>Betaproteobacteria</taxon>
        <taxon>Burkholderiales</taxon>
        <taxon>Comamonadaceae</taxon>
        <taxon>Ramlibacter</taxon>
    </lineage>
</organism>
<gene>
    <name evidence="3" type="ORF">EZ313_02185</name>
</gene>
<name>A0A4Z0C3J5_9BURK</name>
<dbReference type="OrthoDB" id="8956376at2"/>
<evidence type="ECO:0000256" key="2">
    <source>
        <dbReference type="SAM" id="SignalP"/>
    </source>
</evidence>
<dbReference type="Gene3D" id="3.40.190.10">
    <property type="entry name" value="Periplasmic binding protein-like II"/>
    <property type="match status" value="1"/>
</dbReference>
<dbReference type="AlphaFoldDB" id="A0A4Z0C3J5"/>
<evidence type="ECO:0000313" key="4">
    <source>
        <dbReference type="Proteomes" id="UP000298180"/>
    </source>
</evidence>
<protein>
    <submittedName>
        <fullName evidence="3">Tripartite tricarboxylate transporter substrate binding protein</fullName>
    </submittedName>
</protein>